<keyword evidence="13" id="KW-0378">Hydrolase</keyword>
<dbReference type="FunFam" id="2.60.40.1910:FF:000008">
    <property type="entry name" value="Aminopeptidase"/>
    <property type="match status" value="1"/>
</dbReference>
<dbReference type="EMBL" id="CAKKLH010000190">
    <property type="protein sequence ID" value="CAH0105542.1"/>
    <property type="molecule type" value="Genomic_DNA"/>
</dbReference>
<evidence type="ECO:0000256" key="16">
    <source>
        <dbReference type="ARBA" id="ARBA00023049"/>
    </source>
</evidence>
<evidence type="ECO:0000256" key="17">
    <source>
        <dbReference type="ARBA" id="ARBA00023136"/>
    </source>
</evidence>
<comment type="similarity">
    <text evidence="4">Belongs to the peptidase M1 family.</text>
</comment>
<dbReference type="Proteomes" id="UP000789390">
    <property type="component" value="Unassembled WGS sequence"/>
</dbReference>
<dbReference type="GO" id="GO:0043171">
    <property type="term" value="P:peptide catabolic process"/>
    <property type="evidence" value="ECO:0007669"/>
    <property type="project" value="TreeGrafter"/>
</dbReference>
<feature type="active site" description="Proton acceptor" evidence="20">
    <location>
        <position position="405"/>
    </location>
</feature>
<comment type="caution">
    <text evidence="28">The sequence shown here is derived from an EMBL/GenBank/DDBJ whole genome shotgun (WGS) entry which is preliminary data.</text>
</comment>
<dbReference type="CDD" id="cd09601">
    <property type="entry name" value="M1_APN-Q_like"/>
    <property type="match status" value="1"/>
</dbReference>
<dbReference type="GO" id="GO:0005615">
    <property type="term" value="C:extracellular space"/>
    <property type="evidence" value="ECO:0007669"/>
    <property type="project" value="TreeGrafter"/>
</dbReference>
<dbReference type="PRINTS" id="PR00756">
    <property type="entry name" value="ALADIPTASE"/>
</dbReference>
<feature type="chain" id="PRO_5035228851" description="Aminopeptidase N" evidence="24">
    <location>
        <begin position="25"/>
        <end position="1043"/>
    </location>
</feature>
<keyword evidence="14 21" id="KW-0862">Zinc</keyword>
<feature type="region of interest" description="Disordered" evidence="23">
    <location>
        <begin position="999"/>
        <end position="1020"/>
    </location>
</feature>
<dbReference type="FunFam" id="1.25.50.20:FF:000001">
    <property type="entry name" value="Aminopeptidase"/>
    <property type="match status" value="1"/>
</dbReference>
<keyword evidence="15" id="KW-1133">Transmembrane helix</keyword>
<dbReference type="FunFam" id="1.10.390.10:FF:000016">
    <property type="entry name" value="Glutamyl aminopeptidase"/>
    <property type="match status" value="1"/>
</dbReference>
<dbReference type="InterPro" id="IPR027268">
    <property type="entry name" value="Peptidase_M4/M1_CTD_sf"/>
</dbReference>
<evidence type="ECO:0000256" key="24">
    <source>
        <dbReference type="SAM" id="SignalP"/>
    </source>
</evidence>
<sequence length="1043" mass="118092">MQKQRSVLLLLALALASFLQVASSSLLQSRRPASAVHPSTFELSEDGLSLMEPAIVPEPEDGGPWYYTPSRKAHIHSAQSKNRLIQNLFMSNKVNEDLRLPGDILPSHYVIKLLPFIEEGNFTTDGEIDIFVDCVRDTNNISMNAADITFKILSITVQDLTTNNPLAVTNFFDEQSTREIVTIRTAAKLIAGNRYKISMKFVSKLNDELRGFYRSSYMENGVRKWLAVTQMEAPDARRAFPCFDEPNMKANFSIILGRKKTMRTASNMEIIASNPIEGTSDYVWDYYQTTVTMSSYLVAFLVSDFEDVATTTTHRVPFRLWVKPESRHLAGYSLSVAPGMQEFYESYFKVAYPLPKQDLAAIPDFSAGAMENWGLITYRESALLIDVSRESRSRKQSVADINAHELAHQWFGNLVTTDWWSTIWLNEGFATYVEFLGTNAVEPDFRMIDQFVVRELHYVFGVDALETSRPINLPVTTPAEISRMFDAISYDKGSCIIRMAADFIGLDTFNRGLTRYLNARSYKNAVEDDLWLALQQQVDEEGVLSLPAKVKDIMDTWTLQMGFPLITVTRNYTTGGALVSQDRFLIRKSANSTDTHIYRWWVPLSHTNGGNLLRKTEWISKDEASKTIANLGASSDNWVLFNYDQQNLYRVAYDSENYRLISEQLMVDHRRILDNNRAQLLDDAFVLASVHMLPYKSALDLSLYLKYEKEYVPWNAVLSELGYIDSMLYNQPQFSHWNNHMIDLVTPYYNHVGFQESKTDAHLTIFARSDAMSWACKLQIADCVDNSKMKYAEQMQQPDNSLILSPNQKSVILKTGVENGGQAEWDFAYSQYINKYDTSFLIAAASSKDISRLNSLLDQMLDSQSGIRQSDVNTLFNNVASNPVGNAVATDFLVNRWNDIEQSWLGTSYFVNFFRYVCNRQNTQAQLDRLLELRNTHADILGNSNTVQQGIDVVIENIKWMQLHQDEIGIWLADNVVVSTIPTTIPTTTTTILTTTTTIPTTTTTTPSPTTTPFPTTVSSSGTPKMNAALILAVILTGMFFKP</sequence>
<evidence type="ECO:0000259" key="25">
    <source>
        <dbReference type="Pfam" id="PF01433"/>
    </source>
</evidence>
<evidence type="ECO:0000256" key="19">
    <source>
        <dbReference type="ARBA" id="ARBA00023180"/>
    </source>
</evidence>
<feature type="binding site" evidence="21">
    <location>
        <position position="404"/>
    </location>
    <ligand>
        <name>Zn(2+)</name>
        <dbReference type="ChEBI" id="CHEBI:29105"/>
        <note>catalytic</note>
    </ligand>
</feature>
<keyword evidence="11 21" id="KW-0479">Metal-binding</keyword>
<evidence type="ECO:0000256" key="18">
    <source>
        <dbReference type="ARBA" id="ARBA00023157"/>
    </source>
</evidence>
<keyword evidence="7" id="KW-1003">Cell membrane</keyword>
<dbReference type="Gene3D" id="1.25.50.20">
    <property type="match status" value="1"/>
</dbReference>
<dbReference type="GO" id="GO:0005886">
    <property type="term" value="C:plasma membrane"/>
    <property type="evidence" value="ECO:0007669"/>
    <property type="project" value="UniProtKB-SubCell"/>
</dbReference>
<dbReference type="FunFam" id="2.60.40.1730:FF:000022">
    <property type="entry name" value="Aminopeptidase"/>
    <property type="match status" value="1"/>
</dbReference>
<dbReference type="Gene3D" id="1.10.390.10">
    <property type="entry name" value="Neutral Protease Domain 2"/>
    <property type="match status" value="1"/>
</dbReference>
<dbReference type="Pfam" id="PF01433">
    <property type="entry name" value="Peptidase_M1"/>
    <property type="match status" value="1"/>
</dbReference>
<accession>A0A8J2WIH0</accession>
<dbReference type="GO" id="GO:0098552">
    <property type="term" value="C:side of membrane"/>
    <property type="evidence" value="ECO:0007669"/>
    <property type="project" value="UniProtKB-KW"/>
</dbReference>
<evidence type="ECO:0000256" key="2">
    <source>
        <dbReference type="ARBA" id="ARBA00004167"/>
    </source>
</evidence>
<dbReference type="AlphaFoldDB" id="A0A8J2WIH0"/>
<dbReference type="SUPFAM" id="SSF63737">
    <property type="entry name" value="Leukotriene A4 hydrolase N-terminal domain"/>
    <property type="match status" value="1"/>
</dbReference>
<feature type="domain" description="Aminopeptidase N-like N-terminal" evidence="27">
    <location>
        <begin position="106"/>
        <end position="297"/>
    </location>
</feature>
<keyword evidence="9" id="KW-0645">Protease</keyword>
<feature type="binding site" evidence="21">
    <location>
        <position position="427"/>
    </location>
    <ligand>
        <name>Zn(2+)</name>
        <dbReference type="ChEBI" id="CHEBI:29105"/>
        <note>catalytic</note>
    </ligand>
</feature>
<evidence type="ECO:0000259" key="27">
    <source>
        <dbReference type="Pfam" id="PF17900"/>
    </source>
</evidence>
<evidence type="ECO:0000256" key="5">
    <source>
        <dbReference type="ARBA" id="ARBA00012564"/>
    </source>
</evidence>
<dbReference type="EC" id="3.4.11.2" evidence="5"/>
<dbReference type="GO" id="GO:0070006">
    <property type="term" value="F:metalloaminopeptidase activity"/>
    <property type="evidence" value="ECO:0007669"/>
    <property type="project" value="TreeGrafter"/>
</dbReference>
<evidence type="ECO:0000256" key="9">
    <source>
        <dbReference type="ARBA" id="ARBA00022670"/>
    </source>
</evidence>
<keyword evidence="8" id="KW-0336">GPI-anchor</keyword>
<evidence type="ECO:0000256" key="6">
    <source>
        <dbReference type="ARBA" id="ARBA00015611"/>
    </source>
</evidence>
<dbReference type="InterPro" id="IPR014782">
    <property type="entry name" value="Peptidase_M1_dom"/>
</dbReference>
<dbReference type="InterPro" id="IPR045357">
    <property type="entry name" value="Aminopeptidase_N-like_N"/>
</dbReference>
<keyword evidence="17" id="KW-0472">Membrane</keyword>
<keyword evidence="18" id="KW-1015">Disulfide bond</keyword>
<dbReference type="Gene3D" id="2.60.40.1730">
    <property type="entry name" value="tricorn interacting facor f3 domain"/>
    <property type="match status" value="1"/>
</dbReference>
<dbReference type="Gene3D" id="2.60.40.1910">
    <property type="match status" value="1"/>
</dbReference>
<gene>
    <name evidence="28" type="ORF">DGAL_LOCUS8598</name>
</gene>
<keyword evidence="29" id="KW-1185">Reference proteome</keyword>
<evidence type="ECO:0000256" key="10">
    <source>
        <dbReference type="ARBA" id="ARBA00022692"/>
    </source>
</evidence>
<evidence type="ECO:0000313" key="29">
    <source>
        <dbReference type="Proteomes" id="UP000789390"/>
    </source>
</evidence>
<evidence type="ECO:0000256" key="8">
    <source>
        <dbReference type="ARBA" id="ARBA00022622"/>
    </source>
</evidence>
<comment type="subcellular location">
    <subcellularLocation>
        <location evidence="3">Cell membrane</location>
        <topology evidence="3">Lipid-anchor</topology>
        <topology evidence="3">GPI-anchor</topology>
    </subcellularLocation>
    <subcellularLocation>
        <location evidence="2">Membrane</location>
        <topology evidence="2">Single-pass membrane protein</topology>
    </subcellularLocation>
</comment>
<evidence type="ECO:0000256" key="15">
    <source>
        <dbReference type="ARBA" id="ARBA00022989"/>
    </source>
</evidence>
<dbReference type="PANTHER" id="PTHR11533">
    <property type="entry name" value="PROTEASE M1 ZINC METALLOPROTEASE"/>
    <property type="match status" value="1"/>
</dbReference>
<evidence type="ECO:0000256" key="14">
    <source>
        <dbReference type="ARBA" id="ARBA00022833"/>
    </source>
</evidence>
<protein>
    <recommendedName>
        <fullName evidence="6">Aminopeptidase N</fullName>
        <ecNumber evidence="5">3.4.11.2</ecNumber>
    </recommendedName>
</protein>
<evidence type="ECO:0000256" key="13">
    <source>
        <dbReference type="ARBA" id="ARBA00022801"/>
    </source>
</evidence>
<keyword evidence="16" id="KW-0482">Metalloprotease</keyword>
<evidence type="ECO:0000256" key="12">
    <source>
        <dbReference type="ARBA" id="ARBA00022729"/>
    </source>
</evidence>
<dbReference type="GO" id="GO:0008270">
    <property type="term" value="F:zinc ion binding"/>
    <property type="evidence" value="ECO:0007669"/>
    <property type="project" value="InterPro"/>
</dbReference>
<dbReference type="OrthoDB" id="510539at2759"/>
<feature type="signal peptide" evidence="24">
    <location>
        <begin position="1"/>
        <end position="24"/>
    </location>
</feature>
<evidence type="ECO:0000256" key="21">
    <source>
        <dbReference type="PIRSR" id="PIRSR634016-3"/>
    </source>
</evidence>
<feature type="binding site" evidence="21">
    <location>
        <position position="408"/>
    </location>
    <ligand>
        <name>Zn(2+)</name>
        <dbReference type="ChEBI" id="CHEBI:29105"/>
        <note>catalytic</note>
    </ligand>
</feature>
<evidence type="ECO:0000256" key="3">
    <source>
        <dbReference type="ARBA" id="ARBA00004609"/>
    </source>
</evidence>
<organism evidence="28 29">
    <name type="scientific">Daphnia galeata</name>
    <dbReference type="NCBI Taxonomy" id="27404"/>
    <lineage>
        <taxon>Eukaryota</taxon>
        <taxon>Metazoa</taxon>
        <taxon>Ecdysozoa</taxon>
        <taxon>Arthropoda</taxon>
        <taxon>Crustacea</taxon>
        <taxon>Branchiopoda</taxon>
        <taxon>Diplostraca</taxon>
        <taxon>Cladocera</taxon>
        <taxon>Anomopoda</taxon>
        <taxon>Daphniidae</taxon>
        <taxon>Daphnia</taxon>
    </lineage>
</organism>
<comment type="catalytic activity">
    <reaction evidence="1">
        <text>Release of an N-terminal amino acid, Xaa-|-Yaa- from a peptide, amide or arylamide. Xaa is preferably Ala, but may be most amino acids including Pro (slow action). When a terminal hydrophobic residue is followed by a prolyl residue, the two may be released as an intact Xaa-Pro dipeptide.</text>
        <dbReference type="EC" id="3.4.11.2"/>
    </reaction>
</comment>
<feature type="domain" description="Peptidase M1 membrane alanine aminopeptidase" evidence="25">
    <location>
        <begin position="332"/>
        <end position="557"/>
    </location>
</feature>
<dbReference type="GO" id="GO:0005737">
    <property type="term" value="C:cytoplasm"/>
    <property type="evidence" value="ECO:0007669"/>
    <property type="project" value="TreeGrafter"/>
</dbReference>
<evidence type="ECO:0000256" key="23">
    <source>
        <dbReference type="SAM" id="MobiDB-lite"/>
    </source>
</evidence>
<feature type="domain" description="ERAP1-like C-terminal" evidence="26">
    <location>
        <begin position="638"/>
        <end position="954"/>
    </location>
</feature>
<dbReference type="GO" id="GO:0016285">
    <property type="term" value="F:alanyl aminopeptidase activity"/>
    <property type="evidence" value="ECO:0007669"/>
    <property type="project" value="UniProtKB-EC"/>
</dbReference>
<evidence type="ECO:0000256" key="11">
    <source>
        <dbReference type="ARBA" id="ARBA00022723"/>
    </source>
</evidence>
<keyword evidence="10" id="KW-0812">Transmembrane</keyword>
<reference evidence="28" key="1">
    <citation type="submission" date="2021-11" db="EMBL/GenBank/DDBJ databases">
        <authorList>
            <person name="Schell T."/>
        </authorList>
    </citation>
    <scope>NUCLEOTIDE SEQUENCE</scope>
    <source>
        <strain evidence="28">M5</strain>
    </source>
</reference>
<name>A0A8J2WIH0_9CRUS</name>
<evidence type="ECO:0000256" key="22">
    <source>
        <dbReference type="PIRSR" id="PIRSR634016-4"/>
    </source>
</evidence>
<proteinExistence type="inferred from homology"/>
<dbReference type="GO" id="GO:0042277">
    <property type="term" value="F:peptide binding"/>
    <property type="evidence" value="ECO:0007669"/>
    <property type="project" value="TreeGrafter"/>
</dbReference>
<dbReference type="InterPro" id="IPR024571">
    <property type="entry name" value="ERAP1-like_C_dom"/>
</dbReference>
<evidence type="ECO:0000256" key="1">
    <source>
        <dbReference type="ARBA" id="ARBA00000098"/>
    </source>
</evidence>
<dbReference type="InterPro" id="IPR001930">
    <property type="entry name" value="Peptidase_M1"/>
</dbReference>
<dbReference type="Pfam" id="PF17900">
    <property type="entry name" value="Peptidase_M1_N"/>
    <property type="match status" value="1"/>
</dbReference>
<keyword evidence="12 24" id="KW-0732">Signal</keyword>
<dbReference type="PANTHER" id="PTHR11533:SF294">
    <property type="entry name" value="THYROTROPIN-RELEASING HORMONE-DEGRADING ECTOENZYME"/>
    <property type="match status" value="1"/>
</dbReference>
<dbReference type="SUPFAM" id="SSF55486">
    <property type="entry name" value="Metalloproteases ('zincins'), catalytic domain"/>
    <property type="match status" value="1"/>
</dbReference>
<feature type="site" description="Transition state stabilizer" evidence="22">
    <location>
        <position position="490"/>
    </location>
</feature>
<dbReference type="InterPro" id="IPR042097">
    <property type="entry name" value="Aminopeptidase_N-like_N_sf"/>
</dbReference>
<evidence type="ECO:0000256" key="4">
    <source>
        <dbReference type="ARBA" id="ARBA00010136"/>
    </source>
</evidence>
<dbReference type="GO" id="GO:0006508">
    <property type="term" value="P:proteolysis"/>
    <property type="evidence" value="ECO:0007669"/>
    <property type="project" value="UniProtKB-KW"/>
</dbReference>
<evidence type="ECO:0000313" key="28">
    <source>
        <dbReference type="EMBL" id="CAH0105542.1"/>
    </source>
</evidence>
<dbReference type="InterPro" id="IPR034016">
    <property type="entry name" value="M1_APN-typ"/>
</dbReference>
<dbReference type="InterPro" id="IPR050344">
    <property type="entry name" value="Peptidase_M1_aminopeptidases"/>
</dbReference>
<keyword evidence="19" id="KW-0325">Glycoprotein</keyword>
<comment type="cofactor">
    <cofactor evidence="21">
        <name>Zn(2+)</name>
        <dbReference type="ChEBI" id="CHEBI:29105"/>
    </cofactor>
    <text evidence="21">Binds 1 zinc ion per subunit.</text>
</comment>
<evidence type="ECO:0000256" key="7">
    <source>
        <dbReference type="ARBA" id="ARBA00022475"/>
    </source>
</evidence>
<keyword evidence="8" id="KW-0449">Lipoprotein</keyword>
<evidence type="ECO:0000259" key="26">
    <source>
        <dbReference type="Pfam" id="PF11838"/>
    </source>
</evidence>
<dbReference type="Pfam" id="PF11838">
    <property type="entry name" value="ERAP1_C"/>
    <property type="match status" value="1"/>
</dbReference>
<evidence type="ECO:0000256" key="20">
    <source>
        <dbReference type="PIRSR" id="PIRSR634016-1"/>
    </source>
</evidence>